<dbReference type="Pfam" id="PF13012">
    <property type="entry name" value="MitMem_reg"/>
    <property type="match status" value="1"/>
</dbReference>
<dbReference type="PANTHER" id="PTHR10540:SF6">
    <property type="entry name" value="EUKARYOTIC TRANSLATION INITIATION FACTOR 3 SUBUNIT F"/>
    <property type="match status" value="1"/>
</dbReference>
<dbReference type="EnsemblPlants" id="Pp3c7_5560V3.2">
    <property type="protein sequence ID" value="Pp3c7_5560V3.2"/>
    <property type="gene ID" value="Pp3c7_5560"/>
</dbReference>
<dbReference type="InterPro" id="IPR000555">
    <property type="entry name" value="JAMM/MPN+_dom"/>
</dbReference>
<keyword evidence="3 4" id="KW-0648">Protein biosynthesis</keyword>
<reference evidence="6 7" key="1">
    <citation type="journal article" date="2008" name="Science">
        <title>The Physcomitrella genome reveals evolutionary insights into the conquest of land by plants.</title>
        <authorList>
            <person name="Rensing S."/>
            <person name="Lang D."/>
            <person name="Zimmer A."/>
            <person name="Terry A."/>
            <person name="Salamov A."/>
            <person name="Shapiro H."/>
            <person name="Nishiyama T."/>
            <person name="Perroud P.-F."/>
            <person name="Lindquist E."/>
            <person name="Kamisugi Y."/>
            <person name="Tanahashi T."/>
            <person name="Sakakibara K."/>
            <person name="Fujita T."/>
            <person name="Oishi K."/>
            <person name="Shin-I T."/>
            <person name="Kuroki Y."/>
            <person name="Toyoda A."/>
            <person name="Suzuki Y."/>
            <person name="Hashimoto A."/>
            <person name="Yamaguchi K."/>
            <person name="Sugano A."/>
            <person name="Kohara Y."/>
            <person name="Fujiyama A."/>
            <person name="Anterola A."/>
            <person name="Aoki S."/>
            <person name="Ashton N."/>
            <person name="Barbazuk W.B."/>
            <person name="Barker E."/>
            <person name="Bennetzen J."/>
            <person name="Bezanilla M."/>
            <person name="Blankenship R."/>
            <person name="Cho S.H."/>
            <person name="Dutcher S."/>
            <person name="Estelle M."/>
            <person name="Fawcett J.A."/>
            <person name="Gundlach H."/>
            <person name="Hanada K."/>
            <person name="Heyl A."/>
            <person name="Hicks K.A."/>
            <person name="Hugh J."/>
            <person name="Lohr M."/>
            <person name="Mayer K."/>
            <person name="Melkozernov A."/>
            <person name="Murata T."/>
            <person name="Nelson D."/>
            <person name="Pils B."/>
            <person name="Prigge M."/>
            <person name="Reiss B."/>
            <person name="Renner T."/>
            <person name="Rombauts S."/>
            <person name="Rushton P."/>
            <person name="Sanderfoot A."/>
            <person name="Schween G."/>
            <person name="Shiu S.-H."/>
            <person name="Stueber K."/>
            <person name="Theodoulou F.L."/>
            <person name="Tu H."/>
            <person name="Van de Peer Y."/>
            <person name="Verrier P.J."/>
            <person name="Waters E."/>
            <person name="Wood A."/>
            <person name="Yang L."/>
            <person name="Cove D."/>
            <person name="Cuming A."/>
            <person name="Hasebe M."/>
            <person name="Lucas S."/>
            <person name="Mishler D.B."/>
            <person name="Reski R."/>
            <person name="Grigoriev I."/>
            <person name="Quatrano R.S."/>
            <person name="Boore J.L."/>
        </authorList>
    </citation>
    <scope>NUCLEOTIDE SEQUENCE [LARGE SCALE GENOMIC DNA]</scope>
    <source>
        <strain evidence="6 7">cv. Gransden 2004</strain>
    </source>
</reference>
<dbReference type="AlphaFoldDB" id="A0A7I4FTY4"/>
<dbReference type="GO" id="GO:0016282">
    <property type="term" value="C:eukaryotic 43S preinitiation complex"/>
    <property type="evidence" value="ECO:0007669"/>
    <property type="project" value="UniProtKB-UniRule"/>
</dbReference>
<gene>
    <name evidence="6" type="primary">LOC112284285</name>
</gene>
<dbReference type="GO" id="GO:0031369">
    <property type="term" value="F:translation initiation factor binding"/>
    <property type="evidence" value="ECO:0000318"/>
    <property type="project" value="GO_Central"/>
</dbReference>
<evidence type="ECO:0000256" key="3">
    <source>
        <dbReference type="ARBA" id="ARBA00022917"/>
    </source>
</evidence>
<accession>A0A7I4FTY4</accession>
<dbReference type="InterPro" id="IPR024969">
    <property type="entry name" value="EIF3F/CSN6-like_C"/>
</dbReference>
<dbReference type="Gramene" id="Pp3c7_5560V3.2">
    <property type="protein sequence ID" value="Pp3c7_5560V3.2"/>
    <property type="gene ID" value="Pp3c7_5560"/>
</dbReference>
<comment type="subunit">
    <text evidence="4">Component of the eukaryotic translation initiation factor 3 (eIF-3) complex.</text>
</comment>
<proteinExistence type="inferred from homology"/>
<dbReference type="SMART" id="SM00232">
    <property type="entry name" value="JAB_MPN"/>
    <property type="match status" value="1"/>
</dbReference>
<reference evidence="6 7" key="2">
    <citation type="journal article" date="2018" name="Plant J.">
        <title>The Physcomitrella patens chromosome-scale assembly reveals moss genome structure and evolution.</title>
        <authorList>
            <person name="Lang D."/>
            <person name="Ullrich K.K."/>
            <person name="Murat F."/>
            <person name="Fuchs J."/>
            <person name="Jenkins J."/>
            <person name="Haas F.B."/>
            <person name="Piednoel M."/>
            <person name="Gundlach H."/>
            <person name="Van Bel M."/>
            <person name="Meyberg R."/>
            <person name="Vives C."/>
            <person name="Morata J."/>
            <person name="Symeonidi A."/>
            <person name="Hiss M."/>
            <person name="Muchero W."/>
            <person name="Kamisugi Y."/>
            <person name="Saleh O."/>
            <person name="Blanc G."/>
            <person name="Decker E.L."/>
            <person name="van Gessel N."/>
            <person name="Grimwood J."/>
            <person name="Hayes R.D."/>
            <person name="Graham S.W."/>
            <person name="Gunter L.E."/>
            <person name="McDaniel S.F."/>
            <person name="Hoernstein S.N.W."/>
            <person name="Larsson A."/>
            <person name="Li F.W."/>
            <person name="Perroud P.F."/>
            <person name="Phillips J."/>
            <person name="Ranjan P."/>
            <person name="Rokshar D.S."/>
            <person name="Rothfels C.J."/>
            <person name="Schneider L."/>
            <person name="Shu S."/>
            <person name="Stevenson D.W."/>
            <person name="Thummler F."/>
            <person name="Tillich M."/>
            <person name="Villarreal Aguilar J.C."/>
            <person name="Widiez T."/>
            <person name="Wong G.K."/>
            <person name="Wymore A."/>
            <person name="Zhang Y."/>
            <person name="Zimmer A.D."/>
            <person name="Quatrano R.S."/>
            <person name="Mayer K.F.X."/>
            <person name="Goodstein D."/>
            <person name="Casacuberta J.M."/>
            <person name="Vandepoele K."/>
            <person name="Reski R."/>
            <person name="Cuming A.C."/>
            <person name="Tuskan G.A."/>
            <person name="Maumus F."/>
            <person name="Salse J."/>
            <person name="Schmutz J."/>
            <person name="Rensing S.A."/>
        </authorList>
    </citation>
    <scope>NUCLEOTIDE SEQUENCE [LARGE SCALE GENOMIC DNA]</scope>
    <source>
        <strain evidence="6 7">cv. Gransden 2004</strain>
    </source>
</reference>
<name>A0A7I4FTY4_PHYPA</name>
<dbReference type="FunFam" id="3.40.140.10:FF:000034">
    <property type="entry name" value="Eukaryotic translation initiation factor 3 subunit F"/>
    <property type="match status" value="1"/>
</dbReference>
<comment type="subcellular location">
    <subcellularLocation>
        <location evidence="4">Cytoplasm</location>
    </subcellularLocation>
</comment>
<dbReference type="GO" id="GO:0003743">
    <property type="term" value="F:translation initiation factor activity"/>
    <property type="evidence" value="ECO:0007669"/>
    <property type="project" value="UniProtKB-UniRule"/>
</dbReference>
<dbReference type="CDD" id="cd08064">
    <property type="entry name" value="MPN_eIF3f"/>
    <property type="match status" value="1"/>
</dbReference>
<sequence>MAMGRTVLHMPSGHTGVVAKLHPTVLFNISDSYIRRNDQQERVIGTLLGSISPDGTVEIRNSYAVPHSEQADQVAVDIDYHRTMFELHQRVNHKEIIVGWYSTGSSLSPSDTLIHDFYGREVANPVLLTVDTAFAEEKVNIKVFVSTLLTLGERQLAAQFHEVQLDLRLIEAERIGFDVLKKTMVEKLPNDLEGLEATIERLQDMIDRVFRYVDDVVEGQVQPDNSVGRFLADTMASVPRISSDAFDKLFNDSVQVVSRFCTRRKIRIQNFSHPLICLKLKFGIGGSIGKETFTTSLFIPSLAAVFVRFLCG</sequence>
<evidence type="ECO:0000313" key="6">
    <source>
        <dbReference type="EnsemblPlants" id="Pp3c7_5560V3.2"/>
    </source>
</evidence>
<evidence type="ECO:0000313" key="7">
    <source>
        <dbReference type="Proteomes" id="UP000006727"/>
    </source>
</evidence>
<protein>
    <recommendedName>
        <fullName evidence="4">Eukaryotic translation initiation factor 3 subunit F</fullName>
        <shortName evidence="4">eIF3f</shortName>
    </recommendedName>
    <alternativeName>
        <fullName evidence="4">eIF-3-epsilon</fullName>
    </alternativeName>
</protein>
<organism evidence="6 7">
    <name type="scientific">Physcomitrium patens</name>
    <name type="common">Spreading-leaved earth moss</name>
    <name type="synonym">Physcomitrella patens</name>
    <dbReference type="NCBI Taxonomy" id="3218"/>
    <lineage>
        <taxon>Eukaryota</taxon>
        <taxon>Viridiplantae</taxon>
        <taxon>Streptophyta</taxon>
        <taxon>Embryophyta</taxon>
        <taxon>Bryophyta</taxon>
        <taxon>Bryophytina</taxon>
        <taxon>Bryopsida</taxon>
        <taxon>Funariidae</taxon>
        <taxon>Funariales</taxon>
        <taxon>Funariaceae</taxon>
        <taxon>Physcomitrium</taxon>
    </lineage>
</organism>
<dbReference type="HAMAP" id="MF_03005">
    <property type="entry name" value="eIF3f"/>
    <property type="match status" value="1"/>
</dbReference>
<dbReference type="GO" id="GO:0008237">
    <property type="term" value="F:metallopeptidase activity"/>
    <property type="evidence" value="ECO:0007669"/>
    <property type="project" value="InterPro"/>
</dbReference>
<dbReference type="PROSITE" id="PS50249">
    <property type="entry name" value="MPN"/>
    <property type="match status" value="1"/>
</dbReference>
<feature type="domain" description="MPN" evidence="5">
    <location>
        <begin position="19"/>
        <end position="150"/>
    </location>
</feature>
<dbReference type="Pfam" id="PF01398">
    <property type="entry name" value="JAB"/>
    <property type="match status" value="1"/>
</dbReference>
<dbReference type="GO" id="GO:0001732">
    <property type="term" value="P:formation of cytoplasmic translation initiation complex"/>
    <property type="evidence" value="ECO:0007669"/>
    <property type="project" value="UniProtKB-UniRule"/>
</dbReference>
<dbReference type="InterPro" id="IPR027531">
    <property type="entry name" value="eIF3f"/>
</dbReference>
<dbReference type="Proteomes" id="UP000006727">
    <property type="component" value="Chromosome 7"/>
</dbReference>
<dbReference type="FunCoup" id="A0A7I4FTY4">
    <property type="interactions" value="4999"/>
</dbReference>
<comment type="function">
    <text evidence="4">Component of the eukaryotic translation initiation factor 3 (eIF-3) complex, which is involved in protein synthesis of a specialized repertoire of mRNAs and, together with other initiation factors, stimulates binding of mRNA and methionyl-tRNAi to the 40S ribosome. The eIF-3 complex specifically targets and initiates translation of a subset of mRNAs involved in cell proliferation.</text>
</comment>
<dbReference type="Gene3D" id="3.40.140.10">
    <property type="entry name" value="Cytidine Deaminase, domain 2"/>
    <property type="match status" value="1"/>
</dbReference>
<keyword evidence="1 4" id="KW-0963">Cytoplasm</keyword>
<comment type="similarity">
    <text evidence="4">Belongs to the eIF-3 subunit F family.</text>
</comment>
<keyword evidence="2 4" id="KW-0396">Initiation factor</keyword>
<dbReference type="GO" id="GO:0006413">
    <property type="term" value="P:translational initiation"/>
    <property type="evidence" value="ECO:0000318"/>
    <property type="project" value="GO_Central"/>
</dbReference>
<dbReference type="GO" id="GO:0071541">
    <property type="term" value="C:eukaryotic translation initiation factor 3 complex, eIF3m"/>
    <property type="evidence" value="ECO:0000318"/>
    <property type="project" value="GO_Central"/>
</dbReference>
<dbReference type="EMBL" id="ABEU02000007">
    <property type="status" value="NOT_ANNOTATED_CDS"/>
    <property type="molecule type" value="Genomic_DNA"/>
</dbReference>
<reference evidence="6" key="3">
    <citation type="submission" date="2020-12" db="UniProtKB">
        <authorList>
            <consortium name="EnsemblPlants"/>
        </authorList>
    </citation>
    <scope>IDENTIFICATION</scope>
</reference>
<dbReference type="InterPro" id="IPR037518">
    <property type="entry name" value="MPN"/>
</dbReference>
<evidence type="ECO:0000256" key="2">
    <source>
        <dbReference type="ARBA" id="ARBA00022540"/>
    </source>
</evidence>
<evidence type="ECO:0000259" key="5">
    <source>
        <dbReference type="PROSITE" id="PS50249"/>
    </source>
</evidence>
<evidence type="ECO:0000256" key="4">
    <source>
        <dbReference type="HAMAP-Rule" id="MF_03005"/>
    </source>
</evidence>
<keyword evidence="7" id="KW-1185">Reference proteome</keyword>
<dbReference type="PANTHER" id="PTHR10540">
    <property type="entry name" value="EUKARYOTIC TRANSLATION INITIATION FACTOR 3 SUBUNIT F-RELATED"/>
    <property type="match status" value="1"/>
</dbReference>
<evidence type="ECO:0000256" key="1">
    <source>
        <dbReference type="ARBA" id="ARBA00022490"/>
    </source>
</evidence>
<dbReference type="GO" id="GO:0033290">
    <property type="term" value="C:eukaryotic 48S preinitiation complex"/>
    <property type="evidence" value="ECO:0007669"/>
    <property type="project" value="UniProtKB-UniRule"/>
</dbReference>
<dbReference type="InParanoid" id="A0A7I4FTY4"/>